<reference evidence="6" key="1">
    <citation type="journal article" date="2022" name="Int. J. Mol. Sci.">
        <title>Draft Genome of Tanacetum Coccineum: Genomic Comparison of Closely Related Tanacetum-Family Plants.</title>
        <authorList>
            <person name="Yamashiro T."/>
            <person name="Shiraishi A."/>
            <person name="Nakayama K."/>
            <person name="Satake H."/>
        </authorList>
    </citation>
    <scope>NUCLEOTIDE SEQUENCE</scope>
</reference>
<dbReference type="InterPro" id="IPR036397">
    <property type="entry name" value="RNaseH_sf"/>
</dbReference>
<feature type="domain" description="Integrase catalytic" evidence="5">
    <location>
        <begin position="697"/>
        <end position="791"/>
    </location>
</feature>
<evidence type="ECO:0000256" key="1">
    <source>
        <dbReference type="PROSITE-ProRule" id="PRU00047"/>
    </source>
</evidence>
<keyword evidence="1" id="KW-0862">Zinc</keyword>
<dbReference type="InterPro" id="IPR036875">
    <property type="entry name" value="Znf_CCHC_sf"/>
</dbReference>
<dbReference type="Pfam" id="PF00665">
    <property type="entry name" value="rve"/>
    <property type="match status" value="1"/>
</dbReference>
<dbReference type="Gene3D" id="3.30.420.10">
    <property type="entry name" value="Ribonuclease H-like superfamily/Ribonuclease H"/>
    <property type="match status" value="1"/>
</dbReference>
<evidence type="ECO:0000256" key="3">
    <source>
        <dbReference type="SAM" id="MobiDB-lite"/>
    </source>
</evidence>
<dbReference type="PANTHER" id="PTHR42648:SF32">
    <property type="entry name" value="RIBONUCLEASE H-LIKE DOMAIN, GAG-PRE-INTEGRASE DOMAIN PROTEIN-RELATED"/>
    <property type="match status" value="1"/>
</dbReference>
<gene>
    <name evidence="6" type="ORF">Tco_0939962</name>
</gene>
<comment type="caution">
    <text evidence="6">The sequence shown here is derived from an EMBL/GenBank/DDBJ whole genome shotgun (WGS) entry which is preliminary data.</text>
</comment>
<sequence>MSDTVPPIPPPFGANTGNPSCPIRAVEEDLMSQMFLSLMKRISLVGKIGEKVNGTFTWLRSLLKDLENNGVSISQAEVNAAFVNSLPRKCSSEFLADLNVEFHERALLENQRRFYKRSGRVGSPKKPIDRSNETCFACRKLGHFQKECPSIKTSTPPYPSSSKLYNKPKFHTNITPQHNQNVNNNQKDYKVKYKGLKAEIAVLTKKIDATNKGKSKKRLVVESFDWDEESVSFNDERVTRFKALMAVADEPSVGRADARSGQWVEITMNKVQNLISITDSDERKHVLDYTHVDLYYVEDQRKNLLSKYNSLKQEFSSCKSELTDLKNTKALNSSFQNEITKLSLENESLKDKISDLKKVIEKWTSSRVTLDQLLTEQIPGNIVRAIGGKEKRNEKISSKEIIFTKSDVSTSKTNPEIPSDSDSEDNTQGPLPSLPKLIGAEPSVITKCLTIIKPKQSTDNVDSKSTSKLIQRPLHLPLSQEVLGLPKGSSRRVSMIPNPYIPCKYCGFNDHHSDECEFYPGCDLCGSIAYETSDYVKKTSMRKLRVAPKQPAEPTAKYSKESGPKVVFGDNSSGDTEGYGLVNCNGITFTKFYLRRLRFNQNQEVVLIARRRRDVYVIDMTSYNEEINACFFAKASPSVNWLLHKRLSHLNFKNINKLVKQNLVAGLPSLTFSKDKTCSACEKGKHHRASFKTKRSFCINKCLHILHMDLFGPVKPQSISHNKFTLIIVDEYSRYTWVFYLKKKSDAADYIISFIRKMENLNEVKVKKLRNDNGTEFKNYKLEEFCDDKDINYFHVFGCLVHIHNHKDHLGKFDEKADDGFFLGYSLVAKAFKDSVSPEEHVELPHTNNDQVLNEPDHLESADNPDHAEVQIFVLNKQTTKASPTSLDLSQISNPLTPQDRWSRDRHIELVNIIGEPVGSITTRSRIRDSEASSAHECLYVNSISKIEPKKLIEALKEEGWIMQYKKN</sequence>
<protein>
    <submittedName>
        <fullName evidence="6">Retrovirus-related pol polyprotein from transposon TNT 1-94</fullName>
    </submittedName>
</protein>
<dbReference type="InterPro" id="IPR025724">
    <property type="entry name" value="GAG-pre-integrase_dom"/>
</dbReference>
<accession>A0ABQ5DNY9</accession>
<organism evidence="6 7">
    <name type="scientific">Tanacetum coccineum</name>
    <dbReference type="NCBI Taxonomy" id="301880"/>
    <lineage>
        <taxon>Eukaryota</taxon>
        <taxon>Viridiplantae</taxon>
        <taxon>Streptophyta</taxon>
        <taxon>Embryophyta</taxon>
        <taxon>Tracheophyta</taxon>
        <taxon>Spermatophyta</taxon>
        <taxon>Magnoliopsida</taxon>
        <taxon>eudicotyledons</taxon>
        <taxon>Gunneridae</taxon>
        <taxon>Pentapetalae</taxon>
        <taxon>asterids</taxon>
        <taxon>campanulids</taxon>
        <taxon>Asterales</taxon>
        <taxon>Asteraceae</taxon>
        <taxon>Asteroideae</taxon>
        <taxon>Anthemideae</taxon>
        <taxon>Anthemidinae</taxon>
        <taxon>Tanacetum</taxon>
    </lineage>
</organism>
<dbReference type="InterPro" id="IPR001584">
    <property type="entry name" value="Integrase_cat-core"/>
</dbReference>
<dbReference type="InterPro" id="IPR012337">
    <property type="entry name" value="RNaseH-like_sf"/>
</dbReference>
<dbReference type="PANTHER" id="PTHR42648">
    <property type="entry name" value="TRANSPOSASE, PUTATIVE-RELATED"/>
    <property type="match status" value="1"/>
</dbReference>
<keyword evidence="7" id="KW-1185">Reference proteome</keyword>
<dbReference type="SUPFAM" id="SSF53098">
    <property type="entry name" value="Ribonuclease H-like"/>
    <property type="match status" value="1"/>
</dbReference>
<dbReference type="Proteomes" id="UP001151760">
    <property type="component" value="Unassembled WGS sequence"/>
</dbReference>
<keyword evidence="1" id="KW-0863">Zinc-finger</keyword>
<reference evidence="6" key="2">
    <citation type="submission" date="2022-01" db="EMBL/GenBank/DDBJ databases">
        <authorList>
            <person name="Yamashiro T."/>
            <person name="Shiraishi A."/>
            <person name="Satake H."/>
            <person name="Nakayama K."/>
        </authorList>
    </citation>
    <scope>NUCLEOTIDE SEQUENCE</scope>
</reference>
<dbReference type="EMBL" id="BQNB010015443">
    <property type="protein sequence ID" value="GJT40097.1"/>
    <property type="molecule type" value="Genomic_DNA"/>
</dbReference>
<name>A0ABQ5DNY9_9ASTR</name>
<evidence type="ECO:0000256" key="2">
    <source>
        <dbReference type="SAM" id="Coils"/>
    </source>
</evidence>
<dbReference type="InterPro" id="IPR001878">
    <property type="entry name" value="Znf_CCHC"/>
</dbReference>
<dbReference type="PROSITE" id="PS50994">
    <property type="entry name" value="INTEGRASE"/>
    <property type="match status" value="1"/>
</dbReference>
<keyword evidence="1" id="KW-0479">Metal-binding</keyword>
<proteinExistence type="predicted"/>
<evidence type="ECO:0000259" key="5">
    <source>
        <dbReference type="PROSITE" id="PS50994"/>
    </source>
</evidence>
<keyword evidence="2" id="KW-0175">Coiled coil</keyword>
<evidence type="ECO:0000259" key="4">
    <source>
        <dbReference type="PROSITE" id="PS50158"/>
    </source>
</evidence>
<feature type="coiled-coil region" evidence="2">
    <location>
        <begin position="308"/>
        <end position="366"/>
    </location>
</feature>
<dbReference type="InterPro" id="IPR039537">
    <property type="entry name" value="Retrotran_Ty1/copia-like"/>
</dbReference>
<dbReference type="Pfam" id="PF13976">
    <property type="entry name" value="gag_pre-integrs"/>
    <property type="match status" value="1"/>
</dbReference>
<feature type="compositionally biased region" description="Polar residues" evidence="3">
    <location>
        <begin position="407"/>
        <end position="416"/>
    </location>
</feature>
<evidence type="ECO:0000313" key="7">
    <source>
        <dbReference type="Proteomes" id="UP001151760"/>
    </source>
</evidence>
<dbReference type="Gene3D" id="4.10.60.10">
    <property type="entry name" value="Zinc finger, CCHC-type"/>
    <property type="match status" value="1"/>
</dbReference>
<feature type="region of interest" description="Disordered" evidence="3">
    <location>
        <begin position="407"/>
        <end position="437"/>
    </location>
</feature>
<dbReference type="SMART" id="SM00343">
    <property type="entry name" value="ZnF_C2HC"/>
    <property type="match status" value="2"/>
</dbReference>
<feature type="domain" description="CCHC-type" evidence="4">
    <location>
        <begin position="135"/>
        <end position="150"/>
    </location>
</feature>
<dbReference type="SUPFAM" id="SSF57756">
    <property type="entry name" value="Retrovirus zinc finger-like domains"/>
    <property type="match status" value="1"/>
</dbReference>
<evidence type="ECO:0000313" key="6">
    <source>
        <dbReference type="EMBL" id="GJT40097.1"/>
    </source>
</evidence>
<dbReference type="PROSITE" id="PS50158">
    <property type="entry name" value="ZF_CCHC"/>
    <property type="match status" value="1"/>
</dbReference>